<accession>A0A0M3IXW2</accession>
<evidence type="ECO:0000313" key="2">
    <source>
        <dbReference type="WBParaSite" id="ALUE_0002359001-mRNA-1"/>
    </source>
</evidence>
<keyword evidence="1" id="KW-1185">Reference proteome</keyword>
<dbReference type="AlphaFoldDB" id="A0A0M3IXW2"/>
<name>A0A0M3IXW2_ASCLU</name>
<dbReference type="WBParaSite" id="ALUE_0002359001-mRNA-1">
    <property type="protein sequence ID" value="ALUE_0002359001-mRNA-1"/>
    <property type="gene ID" value="ALUE_0002359001"/>
</dbReference>
<proteinExistence type="predicted"/>
<evidence type="ECO:0000313" key="1">
    <source>
        <dbReference type="Proteomes" id="UP000036681"/>
    </source>
</evidence>
<reference evidence="2" key="1">
    <citation type="submission" date="2017-02" db="UniProtKB">
        <authorList>
            <consortium name="WormBaseParasite"/>
        </authorList>
    </citation>
    <scope>IDENTIFICATION</scope>
</reference>
<protein>
    <submittedName>
        <fullName evidence="2">Uncharacterized protein</fullName>
    </submittedName>
</protein>
<sequence length="54" mass="6364">MREKKSGGMLKRSYDEERSNLVSCHRKSSSNTSALLFIRFTQHLVLFFFFSSRC</sequence>
<dbReference type="Proteomes" id="UP000036681">
    <property type="component" value="Unplaced"/>
</dbReference>
<organism evidence="1 2">
    <name type="scientific">Ascaris lumbricoides</name>
    <name type="common">Giant roundworm</name>
    <dbReference type="NCBI Taxonomy" id="6252"/>
    <lineage>
        <taxon>Eukaryota</taxon>
        <taxon>Metazoa</taxon>
        <taxon>Ecdysozoa</taxon>
        <taxon>Nematoda</taxon>
        <taxon>Chromadorea</taxon>
        <taxon>Rhabditida</taxon>
        <taxon>Spirurina</taxon>
        <taxon>Ascaridomorpha</taxon>
        <taxon>Ascaridoidea</taxon>
        <taxon>Ascarididae</taxon>
        <taxon>Ascaris</taxon>
    </lineage>
</organism>